<dbReference type="PIRSF" id="PIRSF002869">
    <property type="entry name" value="MviN"/>
    <property type="match status" value="1"/>
</dbReference>
<feature type="transmembrane region" description="Helical" evidence="10">
    <location>
        <begin position="181"/>
        <end position="201"/>
    </location>
</feature>
<dbReference type="GO" id="GO:0008360">
    <property type="term" value="P:regulation of cell shape"/>
    <property type="evidence" value="ECO:0007669"/>
    <property type="project" value="UniProtKB-UniRule"/>
</dbReference>
<dbReference type="PRINTS" id="PR01806">
    <property type="entry name" value="VIRFACTRMVIN"/>
</dbReference>
<feature type="transmembrane region" description="Helical" evidence="10">
    <location>
        <begin position="457"/>
        <end position="475"/>
    </location>
</feature>
<keyword evidence="2 10" id="KW-1003">Cell membrane</keyword>
<dbReference type="InterPro" id="IPR004268">
    <property type="entry name" value="MurJ"/>
</dbReference>
<evidence type="ECO:0000256" key="1">
    <source>
        <dbReference type="ARBA" id="ARBA00004651"/>
    </source>
</evidence>
<dbReference type="PANTHER" id="PTHR43486">
    <property type="entry name" value="LIPID II FLIPPASE MURJ-RELATED"/>
    <property type="match status" value="1"/>
</dbReference>
<keyword evidence="7 10" id="KW-0472">Membrane</keyword>
<dbReference type="CDD" id="cd13123">
    <property type="entry name" value="MATE_MurJ_like"/>
    <property type="match status" value="1"/>
</dbReference>
<dbReference type="UniPathway" id="UPA00219"/>
<evidence type="ECO:0000313" key="12">
    <source>
        <dbReference type="EMBL" id="STP09919.1"/>
    </source>
</evidence>
<proteinExistence type="inferred from homology"/>
<evidence type="ECO:0000256" key="2">
    <source>
        <dbReference type="ARBA" id="ARBA00022475"/>
    </source>
</evidence>
<evidence type="ECO:0000256" key="8">
    <source>
        <dbReference type="ARBA" id="ARBA00060041"/>
    </source>
</evidence>
<reference evidence="12 13" key="1">
    <citation type="submission" date="2018-06" db="EMBL/GenBank/DDBJ databases">
        <authorList>
            <consortium name="Pathogen Informatics"/>
            <person name="Doyle S."/>
        </authorList>
    </citation>
    <scope>NUCLEOTIDE SEQUENCE [LARGE SCALE GENOMIC DNA]</scope>
    <source>
        <strain evidence="12 13">NCTC12221</strain>
    </source>
</reference>
<feature type="transmembrane region" description="Helical" evidence="10">
    <location>
        <begin position="148"/>
        <end position="169"/>
    </location>
</feature>
<dbReference type="Pfam" id="PF03023">
    <property type="entry name" value="MurJ"/>
    <property type="match status" value="1"/>
</dbReference>
<dbReference type="GO" id="GO:0009252">
    <property type="term" value="P:peptidoglycan biosynthetic process"/>
    <property type="evidence" value="ECO:0007669"/>
    <property type="project" value="UniProtKB-UniRule"/>
</dbReference>
<dbReference type="HAMAP" id="MF_02078">
    <property type="entry name" value="MurJ_MviN"/>
    <property type="match status" value="1"/>
</dbReference>
<feature type="transmembrane region" description="Helical" evidence="10">
    <location>
        <begin position="325"/>
        <end position="342"/>
    </location>
</feature>
<organism evidence="12 13">
    <name type="scientific">Helicobacter cinaedi</name>
    <dbReference type="NCBI Taxonomy" id="213"/>
    <lineage>
        <taxon>Bacteria</taxon>
        <taxon>Pseudomonadati</taxon>
        <taxon>Campylobacterota</taxon>
        <taxon>Epsilonproteobacteria</taxon>
        <taxon>Campylobacterales</taxon>
        <taxon>Helicobacteraceae</taxon>
        <taxon>Helicobacter</taxon>
    </lineage>
</organism>
<feature type="transmembrane region" description="Helical" evidence="10">
    <location>
        <begin position="400"/>
        <end position="419"/>
    </location>
</feature>
<dbReference type="GO" id="GO:0015648">
    <property type="term" value="F:lipid-linked peptidoglycan transporter activity"/>
    <property type="evidence" value="ECO:0007669"/>
    <property type="project" value="UniProtKB-UniRule"/>
</dbReference>
<comment type="function">
    <text evidence="8 10 11">Involved in peptidoglycan biosynthesis. Transports lipid-linked peptidoglycan precursors from the inner to the outer leaflet of the cytoplasmic membrane.</text>
</comment>
<dbReference type="GO" id="GO:0005886">
    <property type="term" value="C:plasma membrane"/>
    <property type="evidence" value="ECO:0007669"/>
    <property type="project" value="UniProtKB-SubCell"/>
</dbReference>
<dbReference type="GO" id="GO:0071555">
    <property type="term" value="P:cell wall organization"/>
    <property type="evidence" value="ECO:0007669"/>
    <property type="project" value="UniProtKB-UniRule"/>
</dbReference>
<comment type="subcellular location">
    <subcellularLocation>
        <location evidence="1 10">Cell membrane</location>
        <topology evidence="1 10">Multi-pass membrane protein</topology>
    </subcellularLocation>
</comment>
<comment type="pathway">
    <text evidence="10">Cell wall biogenesis; peptidoglycan biosynthesis.</text>
</comment>
<keyword evidence="6 10" id="KW-1133">Transmembrane helix</keyword>
<evidence type="ECO:0000256" key="7">
    <source>
        <dbReference type="ARBA" id="ARBA00023136"/>
    </source>
</evidence>
<feature type="transmembrane region" description="Helical" evidence="10">
    <location>
        <begin position="362"/>
        <end position="388"/>
    </location>
</feature>
<keyword evidence="10 11" id="KW-0961">Cell wall biogenesis/degradation</keyword>
<protein>
    <recommendedName>
        <fullName evidence="10">Probable lipid II flippase MurJ</fullName>
    </recommendedName>
</protein>
<keyword evidence="10 11" id="KW-0813">Transport</keyword>
<dbReference type="PANTHER" id="PTHR43486:SF1">
    <property type="entry name" value="LIPID II FLIPPASE MURJ-RELATED"/>
    <property type="match status" value="1"/>
</dbReference>
<evidence type="ECO:0000256" key="5">
    <source>
        <dbReference type="ARBA" id="ARBA00022984"/>
    </source>
</evidence>
<feature type="transmembrane region" description="Helical" evidence="10">
    <location>
        <begin position="247"/>
        <end position="273"/>
    </location>
</feature>
<evidence type="ECO:0000313" key="13">
    <source>
        <dbReference type="Proteomes" id="UP000255335"/>
    </source>
</evidence>
<evidence type="ECO:0000256" key="6">
    <source>
        <dbReference type="ARBA" id="ARBA00022989"/>
    </source>
</evidence>
<evidence type="ECO:0000256" key="3">
    <source>
        <dbReference type="ARBA" id="ARBA00022692"/>
    </source>
</evidence>
<dbReference type="Proteomes" id="UP000255335">
    <property type="component" value="Unassembled WGS sequence"/>
</dbReference>
<keyword evidence="3 10" id="KW-0812">Transmembrane</keyword>
<evidence type="ECO:0000256" key="11">
    <source>
        <dbReference type="PIRNR" id="PIRNR002869"/>
    </source>
</evidence>
<comment type="caution">
    <text evidence="10">Lacks conserved residue(s) required for the propagation of feature annotation.</text>
</comment>
<evidence type="ECO:0000256" key="9">
    <source>
        <dbReference type="ARBA" id="ARBA00061532"/>
    </source>
</evidence>
<dbReference type="NCBIfam" id="TIGR01695">
    <property type="entry name" value="murJ_mviN"/>
    <property type="match status" value="1"/>
</dbReference>
<feature type="transmembrane region" description="Helical" evidence="10">
    <location>
        <begin position="76"/>
        <end position="102"/>
    </location>
</feature>
<feature type="transmembrane region" description="Helical" evidence="10">
    <location>
        <begin position="122"/>
        <end position="141"/>
    </location>
</feature>
<feature type="transmembrane region" description="Helical" evidence="10">
    <location>
        <begin position="425"/>
        <end position="445"/>
    </location>
</feature>
<keyword evidence="4 10" id="KW-0133">Cell shape</keyword>
<comment type="similarity">
    <text evidence="9 10 11">Belongs to the MurJ/MviN family.</text>
</comment>
<dbReference type="EMBL" id="UGHZ01000001">
    <property type="protein sequence ID" value="STP09919.1"/>
    <property type="molecule type" value="Genomic_DNA"/>
</dbReference>
<sequence length="494" mass="55420">MIKKAFLTNSSGILLSRIAGLVRDLCTAKILGAGVYSDIFFAAFKLPNLFRRVFGEGAFTQSFLPNFIRSRKKGMFALITFLIFAFVVLLLSLFVVFCSGLVTKLLAWGFDEETIELAKPIVVINFWYLELVFIVTFLSSLLQYKNCFWVNAYNTALLNIAMIAALLLAHDKQSMQVVYMLSYGVVCGGILQILLHFYPLYRLRFFKLLWVGVIELWQWCKTKDPDSKLKAKITQIKSELKTFFKQFFPAMLGSSTAQLATFTDTLLASFLAAGSISSLYYANRIFQFPLAIFAIAISTALFPLVAKAIKNNEQTKALQALKKSFWFLCIILCVCVVGGVMLSEEIISLLYEWGNFTRENTIIVAGVFSAYMIGLVPFGLSRIFSLWLYSHQMQGKAAKISAISLLCGIGFSLVLMHPFGAMGLAFSGSLSGFVLFVLTIRIFGFKQFLAIIAHTKAWLLLVIILSVEVLILWFLKPYISDLVNAIHLFVRNSV</sequence>
<dbReference type="RefSeq" id="WP_115026495.1">
    <property type="nucleotide sequence ID" value="NZ_UGHZ01000001.1"/>
</dbReference>
<feature type="transmembrane region" description="Helical" evidence="10">
    <location>
        <begin position="285"/>
        <end position="305"/>
    </location>
</feature>
<keyword evidence="5 10" id="KW-0573">Peptidoglycan synthesis</keyword>
<gene>
    <name evidence="12" type="primary">mviN</name>
    <name evidence="10" type="synonym">murJ</name>
    <name evidence="12" type="ORF">NCTC12221_01377</name>
</gene>
<evidence type="ECO:0000256" key="4">
    <source>
        <dbReference type="ARBA" id="ARBA00022960"/>
    </source>
</evidence>
<dbReference type="AlphaFoldDB" id="A0A377JQ60"/>
<name>A0A377JQ60_9HELI</name>
<evidence type="ECO:0000256" key="10">
    <source>
        <dbReference type="HAMAP-Rule" id="MF_02078"/>
    </source>
</evidence>
<accession>A0A377JQ60</accession>